<keyword evidence="1" id="KW-1133">Transmembrane helix</keyword>
<sequence length="106" mass="11803">MSSMDLHVEKQFSMCGLSLRCATILCTAAQLVICSVMGVLYRVLLDSSVIVSILFGIHFVCSILALIFLIFCLMKRKFGSFYEVLLHAYLLSIVCNQLSEETGDAR</sequence>
<dbReference type="AlphaFoldDB" id="A0A1I7XPX1"/>
<feature type="transmembrane region" description="Helical" evidence="1">
    <location>
        <begin position="21"/>
        <end position="44"/>
    </location>
</feature>
<evidence type="ECO:0000313" key="2">
    <source>
        <dbReference type="Proteomes" id="UP000095283"/>
    </source>
</evidence>
<evidence type="ECO:0000313" key="3">
    <source>
        <dbReference type="WBParaSite" id="Hba_19786"/>
    </source>
</evidence>
<evidence type="ECO:0000256" key="1">
    <source>
        <dbReference type="SAM" id="Phobius"/>
    </source>
</evidence>
<protein>
    <submittedName>
        <fullName evidence="3">Transmembrane protein</fullName>
    </submittedName>
</protein>
<feature type="transmembrane region" description="Helical" evidence="1">
    <location>
        <begin position="50"/>
        <end position="73"/>
    </location>
</feature>
<dbReference type="Proteomes" id="UP000095283">
    <property type="component" value="Unplaced"/>
</dbReference>
<organism evidence="2 3">
    <name type="scientific">Heterorhabditis bacteriophora</name>
    <name type="common">Entomopathogenic nematode worm</name>
    <dbReference type="NCBI Taxonomy" id="37862"/>
    <lineage>
        <taxon>Eukaryota</taxon>
        <taxon>Metazoa</taxon>
        <taxon>Ecdysozoa</taxon>
        <taxon>Nematoda</taxon>
        <taxon>Chromadorea</taxon>
        <taxon>Rhabditida</taxon>
        <taxon>Rhabditina</taxon>
        <taxon>Rhabditomorpha</taxon>
        <taxon>Strongyloidea</taxon>
        <taxon>Heterorhabditidae</taxon>
        <taxon>Heterorhabditis</taxon>
    </lineage>
</organism>
<accession>A0A1I7XPX1</accession>
<keyword evidence="2" id="KW-1185">Reference proteome</keyword>
<reference evidence="3" key="1">
    <citation type="submission" date="2016-11" db="UniProtKB">
        <authorList>
            <consortium name="WormBaseParasite"/>
        </authorList>
    </citation>
    <scope>IDENTIFICATION</scope>
</reference>
<keyword evidence="1" id="KW-0812">Transmembrane</keyword>
<dbReference type="WBParaSite" id="Hba_19786">
    <property type="protein sequence ID" value="Hba_19786"/>
    <property type="gene ID" value="Hba_19786"/>
</dbReference>
<keyword evidence="1" id="KW-0472">Membrane</keyword>
<proteinExistence type="predicted"/>
<name>A0A1I7XPX1_HETBA</name>